<protein>
    <recommendedName>
        <fullName evidence="3">Photosynthesis system II assembly factor Ycf48/Hcf136-like domain-containing protein</fullName>
    </recommendedName>
</protein>
<evidence type="ECO:0008006" key="3">
    <source>
        <dbReference type="Google" id="ProtNLM"/>
    </source>
</evidence>
<dbReference type="RefSeq" id="WP_266058103.1">
    <property type="nucleotide sequence ID" value="NZ_JAPFQN010000010.1"/>
</dbReference>
<organism evidence="1 2">
    <name type="scientific">Mangrovivirga halotolerans</name>
    <dbReference type="NCBI Taxonomy" id="2993936"/>
    <lineage>
        <taxon>Bacteria</taxon>
        <taxon>Pseudomonadati</taxon>
        <taxon>Bacteroidota</taxon>
        <taxon>Cytophagia</taxon>
        <taxon>Cytophagales</taxon>
        <taxon>Mangrovivirgaceae</taxon>
        <taxon>Mangrovivirga</taxon>
    </lineage>
</organism>
<proteinExistence type="predicted"/>
<dbReference type="Gene3D" id="2.130.10.10">
    <property type="entry name" value="YVTN repeat-like/Quinoprotein amine dehydrogenase"/>
    <property type="match status" value="1"/>
</dbReference>
<keyword evidence="2" id="KW-1185">Reference proteome</keyword>
<evidence type="ECO:0000313" key="2">
    <source>
        <dbReference type="Proteomes" id="UP001209885"/>
    </source>
</evidence>
<dbReference type="SUPFAM" id="SSF110296">
    <property type="entry name" value="Oligoxyloglucan reducing end-specific cellobiohydrolase"/>
    <property type="match status" value="1"/>
</dbReference>
<comment type="caution">
    <text evidence="1">The sequence shown here is derived from an EMBL/GenBank/DDBJ whole genome shotgun (WGS) entry which is preliminary data.</text>
</comment>
<dbReference type="InterPro" id="IPR015943">
    <property type="entry name" value="WD40/YVTN_repeat-like_dom_sf"/>
</dbReference>
<accession>A0ABT3RUQ1</accession>
<gene>
    <name evidence="1" type="ORF">OO013_16645</name>
</gene>
<reference evidence="1 2" key="1">
    <citation type="submission" date="2022-11" db="EMBL/GenBank/DDBJ databases">
        <title>The characterization of three novel Bacteroidetes species and genomic analysis of their roles in tidal elemental geochemical cycles.</title>
        <authorList>
            <person name="Ma K."/>
        </authorList>
    </citation>
    <scope>NUCLEOTIDE SEQUENCE [LARGE SCALE GENOMIC DNA]</scope>
    <source>
        <strain evidence="1 2">M17</strain>
    </source>
</reference>
<sequence>MSNQKNTIFISTRSGFWKRSDDDNWTLVSKENVWSMTECGGNLYAGSYANGILASTDDGSSWQNISEDLKNTARQRGYITISTLGCFNNNIIMAGSLGDGFFYKGIEGVNWIKLNSGIKAPVITGISIYDNTVYISTPSGVYKNNFSTIK</sequence>
<dbReference type="Proteomes" id="UP001209885">
    <property type="component" value="Unassembled WGS sequence"/>
</dbReference>
<name>A0ABT3RUQ1_9BACT</name>
<dbReference type="EMBL" id="JAPFQN010000010">
    <property type="protein sequence ID" value="MCX2745511.1"/>
    <property type="molecule type" value="Genomic_DNA"/>
</dbReference>
<evidence type="ECO:0000313" key="1">
    <source>
        <dbReference type="EMBL" id="MCX2745511.1"/>
    </source>
</evidence>